<accession>A0AAE1LYF0</accession>
<evidence type="ECO:0000313" key="1">
    <source>
        <dbReference type="EMBL" id="KAK4069912.1"/>
    </source>
</evidence>
<keyword evidence="2" id="KW-1185">Reference proteome</keyword>
<protein>
    <submittedName>
        <fullName evidence="1">Uncharacterized protein</fullName>
    </submittedName>
</protein>
<dbReference type="Proteomes" id="UP001273209">
    <property type="component" value="Unassembled WGS sequence"/>
</dbReference>
<dbReference type="AlphaFoldDB" id="A0AAE1LYF0"/>
<dbReference type="GeneID" id="87921266"/>
<name>A0AAE1LYF0_9HYPO</name>
<organism evidence="1 2">
    <name type="scientific">Trichoderma aggressivum f. europaeum</name>
    <dbReference type="NCBI Taxonomy" id="173218"/>
    <lineage>
        <taxon>Eukaryota</taxon>
        <taxon>Fungi</taxon>
        <taxon>Dikarya</taxon>
        <taxon>Ascomycota</taxon>
        <taxon>Pezizomycotina</taxon>
        <taxon>Sordariomycetes</taxon>
        <taxon>Hypocreomycetidae</taxon>
        <taxon>Hypocreales</taxon>
        <taxon>Hypocreaceae</taxon>
        <taxon>Trichoderma</taxon>
    </lineage>
</organism>
<comment type="caution">
    <text evidence="1">The sequence shown here is derived from an EMBL/GenBank/DDBJ whole genome shotgun (WGS) entry which is preliminary data.</text>
</comment>
<evidence type="ECO:0000313" key="2">
    <source>
        <dbReference type="Proteomes" id="UP001273209"/>
    </source>
</evidence>
<dbReference type="EMBL" id="JAWRVG010000027">
    <property type="protein sequence ID" value="KAK4069912.1"/>
    <property type="molecule type" value="Genomic_DNA"/>
</dbReference>
<reference evidence="1" key="1">
    <citation type="submission" date="2023-11" db="EMBL/GenBank/DDBJ databases">
        <title>The genome sequences of three competitors of mushroom-forming fungi.</title>
        <authorList>
            <person name="Beijen E."/>
            <person name="Ohm R.A."/>
        </authorList>
    </citation>
    <scope>NUCLEOTIDE SEQUENCE</scope>
    <source>
        <strain evidence="1">CBS 100526</strain>
    </source>
</reference>
<dbReference type="RefSeq" id="XP_062754323.1">
    <property type="nucleotide sequence ID" value="XM_062901361.1"/>
</dbReference>
<sequence>MSAHWGQALGGGTLVAEQSKAKAKAKQHEAKAIDAGLTWKLRRSVHVGAAMALRLRLHSQPPVCTKALDWIVWVPERFALLQSPITAKPTQIPPSNGDFGHSPAFWTRDSHIGQNVDEAKEQALNWWNQPRGGGYEYSYTQGGPKPGPFVYLASAKSPVPCSTAFLHDIVREWACR</sequence>
<proteinExistence type="predicted"/>
<gene>
    <name evidence="1" type="ORF">Triagg1_6707</name>
</gene>